<gene>
    <name evidence="3" type="ORF">HU830_07140</name>
</gene>
<evidence type="ECO:0000259" key="2">
    <source>
        <dbReference type="PROSITE" id="PS50206"/>
    </source>
</evidence>
<dbReference type="InterPro" id="IPR036873">
    <property type="entry name" value="Rhodanese-like_dom_sf"/>
</dbReference>
<dbReference type="CDD" id="cd00158">
    <property type="entry name" value="RHOD"/>
    <property type="match status" value="1"/>
</dbReference>
<reference evidence="3 4" key="1">
    <citation type="submission" date="2020-06" db="EMBL/GenBank/DDBJ databases">
        <authorList>
            <person name="Kang J."/>
        </authorList>
    </citation>
    <scope>NUCLEOTIDE SEQUENCE [LARGE SCALE GENOMIC DNA]</scope>
    <source>
        <strain evidence="3 4">DCY120</strain>
    </source>
</reference>
<dbReference type="RefSeq" id="WP_176943081.1">
    <property type="nucleotide sequence ID" value="NZ_JABZEC010000006.1"/>
</dbReference>
<dbReference type="Gene3D" id="3.40.250.10">
    <property type="entry name" value="Rhodanese-like domain"/>
    <property type="match status" value="1"/>
</dbReference>
<comment type="caution">
    <text evidence="3">The sequence shown here is derived from an EMBL/GenBank/DDBJ whole genome shotgun (WGS) entry which is preliminary data.</text>
</comment>
<dbReference type="SUPFAM" id="SSF52821">
    <property type="entry name" value="Rhodanese/Cell cycle control phosphatase"/>
    <property type="match status" value="1"/>
</dbReference>
<evidence type="ECO:0000256" key="1">
    <source>
        <dbReference type="SAM" id="Phobius"/>
    </source>
</evidence>
<name>A0A850QYK6_9LACO</name>
<keyword evidence="1" id="KW-1133">Transmembrane helix</keyword>
<proteinExistence type="predicted"/>
<dbReference type="InterPro" id="IPR050229">
    <property type="entry name" value="GlpE_sulfurtransferase"/>
</dbReference>
<dbReference type="PROSITE" id="PS50206">
    <property type="entry name" value="RHODANESE_3"/>
    <property type="match status" value="1"/>
</dbReference>
<dbReference type="AlphaFoldDB" id="A0A850QYK6"/>
<dbReference type="PANTHER" id="PTHR43031:SF18">
    <property type="entry name" value="RHODANESE-RELATED SULFURTRANSFERASES"/>
    <property type="match status" value="1"/>
</dbReference>
<keyword evidence="4" id="KW-1185">Reference proteome</keyword>
<keyword evidence="1" id="KW-0472">Membrane</keyword>
<sequence>MSFLNSLILVILIFAVYYGGSWLYYYLRARQLGGALEEEEFESTMRKAQLIDLREKKYFDSGHILGARNLPYTQLKMLATELRPDLPVYLYEQGSSLSVRAALKLKKKGFTSVKWLKHGYSEWNGKTKKTTKI</sequence>
<dbReference type="SMART" id="SM00450">
    <property type="entry name" value="RHOD"/>
    <property type="match status" value="1"/>
</dbReference>
<dbReference type="Pfam" id="PF00581">
    <property type="entry name" value="Rhodanese"/>
    <property type="match status" value="1"/>
</dbReference>
<protein>
    <submittedName>
        <fullName evidence="3">Rhodanese-like domain-containing protein</fullName>
    </submittedName>
</protein>
<feature type="domain" description="Rhodanese" evidence="2">
    <location>
        <begin position="44"/>
        <end position="132"/>
    </location>
</feature>
<keyword evidence="1" id="KW-0812">Transmembrane</keyword>
<evidence type="ECO:0000313" key="4">
    <source>
        <dbReference type="Proteomes" id="UP000563523"/>
    </source>
</evidence>
<dbReference type="Proteomes" id="UP000563523">
    <property type="component" value="Unassembled WGS sequence"/>
</dbReference>
<dbReference type="PANTHER" id="PTHR43031">
    <property type="entry name" value="FAD-DEPENDENT OXIDOREDUCTASE"/>
    <property type="match status" value="1"/>
</dbReference>
<organism evidence="3 4">
    <name type="scientific">Bombilactobacillus apium</name>
    <dbReference type="NCBI Taxonomy" id="2675299"/>
    <lineage>
        <taxon>Bacteria</taxon>
        <taxon>Bacillati</taxon>
        <taxon>Bacillota</taxon>
        <taxon>Bacilli</taxon>
        <taxon>Lactobacillales</taxon>
        <taxon>Lactobacillaceae</taxon>
        <taxon>Bombilactobacillus</taxon>
    </lineage>
</organism>
<feature type="transmembrane region" description="Helical" evidence="1">
    <location>
        <begin position="6"/>
        <end position="27"/>
    </location>
</feature>
<accession>A0A850QYK6</accession>
<dbReference type="InterPro" id="IPR001763">
    <property type="entry name" value="Rhodanese-like_dom"/>
</dbReference>
<dbReference type="EMBL" id="JABZEC010000006">
    <property type="protein sequence ID" value="NVY96924.1"/>
    <property type="molecule type" value="Genomic_DNA"/>
</dbReference>
<evidence type="ECO:0000313" key="3">
    <source>
        <dbReference type="EMBL" id="NVY96924.1"/>
    </source>
</evidence>